<dbReference type="AlphaFoldDB" id="M8CCA5"/>
<proteinExistence type="predicted"/>
<dbReference type="EnsemblPlants" id="EMT31753">
    <property type="protein sequence ID" value="EMT31753"/>
    <property type="gene ID" value="F775_24184"/>
</dbReference>
<accession>M8CCA5</accession>
<organism evidence="1">
    <name type="scientific">Aegilops tauschii</name>
    <name type="common">Tausch's goatgrass</name>
    <name type="synonym">Aegilops squarrosa</name>
    <dbReference type="NCBI Taxonomy" id="37682"/>
    <lineage>
        <taxon>Eukaryota</taxon>
        <taxon>Viridiplantae</taxon>
        <taxon>Streptophyta</taxon>
        <taxon>Embryophyta</taxon>
        <taxon>Tracheophyta</taxon>
        <taxon>Spermatophyta</taxon>
        <taxon>Magnoliopsida</taxon>
        <taxon>Liliopsida</taxon>
        <taxon>Poales</taxon>
        <taxon>Poaceae</taxon>
        <taxon>BOP clade</taxon>
        <taxon>Pooideae</taxon>
        <taxon>Triticodae</taxon>
        <taxon>Triticeae</taxon>
        <taxon>Triticinae</taxon>
        <taxon>Aegilops</taxon>
    </lineage>
</organism>
<sequence length="53" mass="5721">MARKMWFKAHAMSIPARSLAVTLRHVIRGASTTVLMMATAIKVHVCAWIAGGA</sequence>
<protein>
    <submittedName>
        <fullName evidence="1">Uncharacterized protein</fullName>
    </submittedName>
</protein>
<name>M8CCA5_AEGTA</name>
<evidence type="ECO:0000313" key="1">
    <source>
        <dbReference type="EnsemblPlants" id="EMT31753"/>
    </source>
</evidence>
<reference evidence="1" key="1">
    <citation type="submission" date="2015-06" db="UniProtKB">
        <authorList>
            <consortium name="EnsemblPlants"/>
        </authorList>
    </citation>
    <scope>IDENTIFICATION</scope>
</reference>